<dbReference type="PATRIC" id="fig|1173027.3.peg.3942"/>
<sequence length="620" mass="71256">MAITPDDPTFEVLLHYLKQTRGFDFTGYKRPSLMRLAKKRMQIVGAESFTQYLDYLEANPLELNHLFDALLLNVTTFFRDLPAWNYLTQEIIPRILEMKPDNELIRVWTAGCASGEEAYTIAIILAEILGEEAFRSRVKIYATDLDEDAITYGRLATYTARQLGNIPEPLREKYFEVTRSAYIFRHDLRRCVIFGRNNLVQDAPIGHLDLLICRNTLMYFNAETQSRVLARFHFALKDRGFLFVGKAEMLLTHANLFTPVNLKYRIFAKLSHVTLRDRQFVLAEAGNTEIGNHTLRNIRLRDEAIESLPIAQIVVDIHGKLAIANRQARIWFNISNSDLERPLQDLEVSYRPAELRSLIQKAYTERRPIQLNHVEFSKVGESNPIWLDIEILPLMDTQGELLGVLVVFQDATRYNQLQQELSRSTQEVETAYEELQSANEELETTNEELQSTNEELETTNEELQSTNEELETINEELQSSNEELQATNDELRARTDELNCANAFLESILTSLQMGMVVLNNRLSVQLWNGEAVNLWGIPASEVEGYFFFDLDLGLPLEQLREPVRECQTGVSNYRDMVLDAINRRGRAIRCRVICTPLIVAAQQQGIILLMEDVSNKQQP</sequence>
<evidence type="ECO:0000259" key="7">
    <source>
        <dbReference type="PROSITE" id="PS50113"/>
    </source>
</evidence>
<dbReference type="GO" id="GO:0008983">
    <property type="term" value="F:protein-glutamate O-methyltransferase activity"/>
    <property type="evidence" value="ECO:0007669"/>
    <property type="project" value="UniProtKB-EC"/>
</dbReference>
<keyword evidence="5" id="KW-0949">S-adenosyl-L-methionine</keyword>
<dbReference type="SMART" id="SM00091">
    <property type="entry name" value="PAS"/>
    <property type="match status" value="2"/>
</dbReference>
<dbReference type="AlphaFoldDB" id="K9WGI3"/>
<dbReference type="CDD" id="cd02440">
    <property type="entry name" value="AdoMet_MTases"/>
    <property type="match status" value="1"/>
</dbReference>
<evidence type="ECO:0000256" key="3">
    <source>
        <dbReference type="ARBA" id="ARBA00022603"/>
    </source>
</evidence>
<dbReference type="EMBL" id="CP003630">
    <property type="protein sequence ID" value="AFZ19308.1"/>
    <property type="molecule type" value="Genomic_DNA"/>
</dbReference>
<dbReference type="Gene3D" id="1.10.287.620">
    <property type="entry name" value="Helix Hairpins"/>
    <property type="match status" value="1"/>
</dbReference>
<dbReference type="PANTHER" id="PTHR24422:SF10">
    <property type="entry name" value="CHEMOTAXIS PROTEIN METHYLTRANSFERASE 2"/>
    <property type="match status" value="1"/>
</dbReference>
<dbReference type="Pfam" id="PF01739">
    <property type="entry name" value="CheR"/>
    <property type="match status" value="1"/>
</dbReference>
<evidence type="ECO:0000259" key="8">
    <source>
        <dbReference type="PROSITE" id="PS50123"/>
    </source>
</evidence>
<dbReference type="eggNOG" id="COG1352">
    <property type="taxonomic scope" value="Bacteria"/>
</dbReference>
<keyword evidence="10" id="KW-1185">Reference proteome</keyword>
<reference evidence="9 10" key="1">
    <citation type="submission" date="2012-06" db="EMBL/GenBank/DDBJ databases">
        <title>Finished chromosome of genome of Microcoleus sp. PCC 7113.</title>
        <authorList>
            <consortium name="US DOE Joint Genome Institute"/>
            <person name="Gugger M."/>
            <person name="Coursin T."/>
            <person name="Rippka R."/>
            <person name="Tandeau De Marsac N."/>
            <person name="Huntemann M."/>
            <person name="Wei C.-L."/>
            <person name="Han J."/>
            <person name="Detter J.C."/>
            <person name="Han C."/>
            <person name="Tapia R."/>
            <person name="Chen A."/>
            <person name="Kyrpides N."/>
            <person name="Mavromatis K."/>
            <person name="Markowitz V."/>
            <person name="Szeto E."/>
            <person name="Ivanova N."/>
            <person name="Pagani I."/>
            <person name="Pati A."/>
            <person name="Goodwin L."/>
            <person name="Nordberg H.P."/>
            <person name="Cantor M.N."/>
            <person name="Hua S.X."/>
            <person name="Woyke T."/>
            <person name="Kerfeld C.A."/>
        </authorList>
    </citation>
    <scope>NUCLEOTIDE SEQUENCE [LARGE SCALE GENOMIC DNA]</scope>
    <source>
        <strain evidence="9 10">PCC 7113</strain>
    </source>
</reference>
<proteinExistence type="predicted"/>
<evidence type="ECO:0000313" key="10">
    <source>
        <dbReference type="Proteomes" id="UP000010471"/>
    </source>
</evidence>
<dbReference type="Proteomes" id="UP000010471">
    <property type="component" value="Chromosome"/>
</dbReference>
<dbReference type="RefSeq" id="WP_015183450.1">
    <property type="nucleotide sequence ID" value="NC_019738.1"/>
</dbReference>
<dbReference type="InterPro" id="IPR013767">
    <property type="entry name" value="PAS_fold"/>
</dbReference>
<evidence type="ECO:0000256" key="6">
    <source>
        <dbReference type="SAM" id="Coils"/>
    </source>
</evidence>
<dbReference type="KEGG" id="mic:Mic7113_3584"/>
<dbReference type="InterPro" id="IPR000700">
    <property type="entry name" value="PAS-assoc_C"/>
</dbReference>
<dbReference type="PROSITE" id="PS50123">
    <property type="entry name" value="CHER"/>
    <property type="match status" value="1"/>
</dbReference>
<feature type="domain" description="PAC" evidence="7">
    <location>
        <begin position="370"/>
        <end position="423"/>
    </location>
</feature>
<dbReference type="InterPro" id="IPR029063">
    <property type="entry name" value="SAM-dependent_MTases_sf"/>
</dbReference>
<dbReference type="InterPro" id="IPR036804">
    <property type="entry name" value="CheR_N_sf"/>
</dbReference>
<dbReference type="SUPFAM" id="SSF47757">
    <property type="entry name" value="Chemotaxis receptor methyltransferase CheR, N-terminal domain"/>
    <property type="match status" value="1"/>
</dbReference>
<dbReference type="InterPro" id="IPR050903">
    <property type="entry name" value="Bact_Chemotaxis_MeTrfase"/>
</dbReference>
<evidence type="ECO:0000256" key="5">
    <source>
        <dbReference type="ARBA" id="ARBA00022691"/>
    </source>
</evidence>
<dbReference type="PROSITE" id="PS50113">
    <property type="entry name" value="PAC"/>
    <property type="match status" value="1"/>
</dbReference>
<dbReference type="Gene3D" id="1.10.155.10">
    <property type="entry name" value="Chemotaxis receptor methyltransferase CheR, N-terminal domain"/>
    <property type="match status" value="1"/>
</dbReference>
<accession>K9WGI3</accession>
<dbReference type="GO" id="GO:0006355">
    <property type="term" value="P:regulation of DNA-templated transcription"/>
    <property type="evidence" value="ECO:0007669"/>
    <property type="project" value="InterPro"/>
</dbReference>
<dbReference type="InterPro" id="IPR022642">
    <property type="entry name" value="CheR_C"/>
</dbReference>
<dbReference type="SMART" id="SM00138">
    <property type="entry name" value="MeTrc"/>
    <property type="match status" value="1"/>
</dbReference>
<dbReference type="InterPro" id="IPR000014">
    <property type="entry name" value="PAS"/>
</dbReference>
<evidence type="ECO:0000313" key="9">
    <source>
        <dbReference type="EMBL" id="AFZ19308.1"/>
    </source>
</evidence>
<dbReference type="Gene3D" id="3.40.50.150">
    <property type="entry name" value="Vaccinia Virus protein VP39"/>
    <property type="match status" value="1"/>
</dbReference>
<evidence type="ECO:0000256" key="1">
    <source>
        <dbReference type="ARBA" id="ARBA00001541"/>
    </source>
</evidence>
<evidence type="ECO:0000256" key="4">
    <source>
        <dbReference type="ARBA" id="ARBA00022679"/>
    </source>
</evidence>
<dbReference type="SUPFAM" id="SSF53335">
    <property type="entry name" value="S-adenosyl-L-methionine-dependent methyltransferases"/>
    <property type="match status" value="1"/>
</dbReference>
<organism evidence="9 10">
    <name type="scientific">Allocoleopsis franciscana PCC 7113</name>
    <dbReference type="NCBI Taxonomy" id="1173027"/>
    <lineage>
        <taxon>Bacteria</taxon>
        <taxon>Bacillati</taxon>
        <taxon>Cyanobacteriota</taxon>
        <taxon>Cyanophyceae</taxon>
        <taxon>Coleofasciculales</taxon>
        <taxon>Coleofasciculaceae</taxon>
        <taxon>Allocoleopsis</taxon>
        <taxon>Allocoleopsis franciscana</taxon>
    </lineage>
</organism>
<dbReference type="CDD" id="cd00130">
    <property type="entry name" value="PAS"/>
    <property type="match status" value="1"/>
</dbReference>
<dbReference type="EC" id="2.1.1.80" evidence="2"/>
<dbReference type="Gene3D" id="3.30.450.20">
    <property type="entry name" value="PAS domain"/>
    <property type="match status" value="2"/>
</dbReference>
<feature type="domain" description="CheR-type methyltransferase" evidence="8">
    <location>
        <begin position="1"/>
        <end position="280"/>
    </location>
</feature>
<name>K9WGI3_9CYAN</name>
<dbReference type="Pfam" id="PF03705">
    <property type="entry name" value="CheR_N"/>
    <property type="match status" value="1"/>
</dbReference>
<dbReference type="PRINTS" id="PR00996">
    <property type="entry name" value="CHERMTFRASE"/>
</dbReference>
<evidence type="ECO:0000256" key="2">
    <source>
        <dbReference type="ARBA" id="ARBA00012534"/>
    </source>
</evidence>
<protein>
    <recommendedName>
        <fullName evidence="2">protein-glutamate O-methyltransferase</fullName>
        <ecNumber evidence="2">2.1.1.80</ecNumber>
    </recommendedName>
</protein>
<feature type="coiled-coil region" evidence="6">
    <location>
        <begin position="414"/>
        <end position="501"/>
    </location>
</feature>
<dbReference type="PANTHER" id="PTHR24422">
    <property type="entry name" value="CHEMOTAXIS PROTEIN METHYLTRANSFERASE"/>
    <property type="match status" value="1"/>
</dbReference>
<dbReference type="Pfam" id="PF00989">
    <property type="entry name" value="PAS"/>
    <property type="match status" value="1"/>
</dbReference>
<keyword evidence="3 9" id="KW-0489">Methyltransferase</keyword>
<keyword evidence="6" id="KW-0175">Coiled coil</keyword>
<dbReference type="InterPro" id="IPR000780">
    <property type="entry name" value="CheR_MeTrfase"/>
</dbReference>
<comment type="catalytic activity">
    <reaction evidence="1">
        <text>L-glutamyl-[protein] + S-adenosyl-L-methionine = [protein]-L-glutamate 5-O-methyl ester + S-adenosyl-L-homocysteine</text>
        <dbReference type="Rhea" id="RHEA:24452"/>
        <dbReference type="Rhea" id="RHEA-COMP:10208"/>
        <dbReference type="Rhea" id="RHEA-COMP:10311"/>
        <dbReference type="ChEBI" id="CHEBI:29973"/>
        <dbReference type="ChEBI" id="CHEBI:57856"/>
        <dbReference type="ChEBI" id="CHEBI:59789"/>
        <dbReference type="ChEBI" id="CHEBI:82795"/>
        <dbReference type="EC" id="2.1.1.80"/>
    </reaction>
</comment>
<dbReference type="InterPro" id="IPR035965">
    <property type="entry name" value="PAS-like_dom_sf"/>
</dbReference>
<dbReference type="InterPro" id="IPR022641">
    <property type="entry name" value="CheR_N"/>
</dbReference>
<keyword evidence="4" id="KW-0808">Transferase</keyword>
<gene>
    <name evidence="9" type="ORF">Mic7113_3584</name>
</gene>
<dbReference type="SUPFAM" id="SSF55785">
    <property type="entry name" value="PYP-like sensor domain (PAS domain)"/>
    <property type="match status" value="2"/>
</dbReference>
<dbReference type="GO" id="GO:0032259">
    <property type="term" value="P:methylation"/>
    <property type="evidence" value="ECO:0007669"/>
    <property type="project" value="UniProtKB-KW"/>
</dbReference>
<dbReference type="HOGENOM" id="CLU_000892_4_0_3"/>
<dbReference type="STRING" id="1173027.Mic7113_3584"/>